<keyword evidence="4 6" id="KW-0238">DNA-binding</keyword>
<feature type="coiled-coil region" evidence="7">
    <location>
        <begin position="13"/>
        <end position="40"/>
    </location>
</feature>
<protein>
    <recommendedName>
        <fullName evidence="6">RNA polymerase sigma factor</fullName>
    </recommendedName>
</protein>
<keyword evidence="5 6" id="KW-0804">Transcription</keyword>
<evidence type="ECO:0000259" key="9">
    <source>
        <dbReference type="Pfam" id="PF08281"/>
    </source>
</evidence>
<evidence type="ECO:0000256" key="7">
    <source>
        <dbReference type="SAM" id="Coils"/>
    </source>
</evidence>
<dbReference type="Pfam" id="PF08281">
    <property type="entry name" value="Sigma70_r4_2"/>
    <property type="match status" value="1"/>
</dbReference>
<dbReference type="PROSITE" id="PS01063">
    <property type="entry name" value="SIGMA70_ECF"/>
    <property type="match status" value="1"/>
</dbReference>
<dbReference type="InterPro" id="IPR013249">
    <property type="entry name" value="RNA_pol_sigma70_r4_t2"/>
</dbReference>
<dbReference type="InterPro" id="IPR007627">
    <property type="entry name" value="RNA_pol_sigma70_r2"/>
</dbReference>
<dbReference type="Gene3D" id="1.10.10.10">
    <property type="entry name" value="Winged helix-like DNA-binding domain superfamily/Winged helix DNA-binding domain"/>
    <property type="match status" value="1"/>
</dbReference>
<evidence type="ECO:0000256" key="3">
    <source>
        <dbReference type="ARBA" id="ARBA00023082"/>
    </source>
</evidence>
<dbReference type="Gene3D" id="1.10.1740.10">
    <property type="match status" value="1"/>
</dbReference>
<dbReference type="InterPro" id="IPR013325">
    <property type="entry name" value="RNA_pol_sigma_r2"/>
</dbReference>
<comment type="similarity">
    <text evidence="1 6">Belongs to the sigma-70 factor family. ECF subfamily.</text>
</comment>
<dbReference type="Pfam" id="PF04542">
    <property type="entry name" value="Sigma70_r2"/>
    <property type="match status" value="1"/>
</dbReference>
<accession>A0ABW1X4P9</accession>
<proteinExistence type="inferred from homology"/>
<evidence type="ECO:0000256" key="6">
    <source>
        <dbReference type="RuleBase" id="RU000716"/>
    </source>
</evidence>
<dbReference type="InterPro" id="IPR014293">
    <property type="entry name" value="RNA_pol_sigma70_actinobac"/>
</dbReference>
<gene>
    <name evidence="10" type="ORF">ACFP57_11380</name>
</gene>
<dbReference type="PANTHER" id="PTHR43133:SF59">
    <property type="entry name" value="ECF RNA POLYMERASE SIGMA FACTOR SIGR"/>
    <property type="match status" value="1"/>
</dbReference>
<name>A0ABW1X4P9_9ACTN</name>
<dbReference type="SUPFAM" id="SSF88946">
    <property type="entry name" value="Sigma2 domain of RNA polymerase sigma factors"/>
    <property type="match status" value="1"/>
</dbReference>
<reference evidence="11" key="1">
    <citation type="journal article" date="2019" name="Int. J. Syst. Evol. Microbiol.">
        <title>The Global Catalogue of Microorganisms (GCM) 10K type strain sequencing project: providing services to taxonomists for standard genome sequencing and annotation.</title>
        <authorList>
            <consortium name="The Broad Institute Genomics Platform"/>
            <consortium name="The Broad Institute Genome Sequencing Center for Infectious Disease"/>
            <person name="Wu L."/>
            <person name="Ma J."/>
        </authorList>
    </citation>
    <scope>NUCLEOTIDE SEQUENCE [LARGE SCALE GENOMIC DNA]</scope>
    <source>
        <strain evidence="11">CGMCC 1.15277</strain>
    </source>
</reference>
<dbReference type="NCBIfam" id="TIGR02947">
    <property type="entry name" value="SigH_actino"/>
    <property type="match status" value="1"/>
</dbReference>
<dbReference type="NCBIfam" id="TIGR02937">
    <property type="entry name" value="sigma70-ECF"/>
    <property type="match status" value="1"/>
</dbReference>
<evidence type="ECO:0000256" key="4">
    <source>
        <dbReference type="ARBA" id="ARBA00023125"/>
    </source>
</evidence>
<evidence type="ECO:0000259" key="8">
    <source>
        <dbReference type="Pfam" id="PF04542"/>
    </source>
</evidence>
<sequence>MTLPGTDENSTGIEALDPRVDELEAALDETQDQRKERFERDALAYLDQLYGAALRMTRNPADAEDVVQETYAKAYSSFHQFQPGTNLKAWLYRILTNTYINTYRKSQRQPQTSGGEDVEDWQLARAESHTSSGLRSAEMDALDSIPDSAVTEALDSLSPEFREAVVLADIEGFAYKEIAEIMGTPIGTVMSRLNRGRAQLRKKLADHAREMGITDHRTSRGDNE</sequence>
<evidence type="ECO:0000313" key="10">
    <source>
        <dbReference type="EMBL" id="MFC6397578.1"/>
    </source>
</evidence>
<feature type="domain" description="RNA polymerase sigma factor 70 region 4 type 2" evidence="9">
    <location>
        <begin position="149"/>
        <end position="200"/>
    </location>
</feature>
<evidence type="ECO:0000256" key="1">
    <source>
        <dbReference type="ARBA" id="ARBA00010641"/>
    </source>
</evidence>
<dbReference type="RefSeq" id="WP_386769604.1">
    <property type="nucleotide sequence ID" value="NZ_BAAAKI010000013.1"/>
</dbReference>
<keyword evidence="2 6" id="KW-0805">Transcription regulation</keyword>
<evidence type="ECO:0000256" key="5">
    <source>
        <dbReference type="ARBA" id="ARBA00023163"/>
    </source>
</evidence>
<organism evidence="10 11">
    <name type="scientific">Luteococcus sanguinis</name>
    <dbReference type="NCBI Taxonomy" id="174038"/>
    <lineage>
        <taxon>Bacteria</taxon>
        <taxon>Bacillati</taxon>
        <taxon>Actinomycetota</taxon>
        <taxon>Actinomycetes</taxon>
        <taxon>Propionibacteriales</taxon>
        <taxon>Propionibacteriaceae</taxon>
        <taxon>Luteococcus</taxon>
    </lineage>
</organism>
<dbReference type="EMBL" id="JBHSUA010000021">
    <property type="protein sequence ID" value="MFC6397578.1"/>
    <property type="molecule type" value="Genomic_DNA"/>
</dbReference>
<dbReference type="CDD" id="cd06171">
    <property type="entry name" value="Sigma70_r4"/>
    <property type="match status" value="1"/>
</dbReference>
<keyword evidence="11" id="KW-1185">Reference proteome</keyword>
<dbReference type="InterPro" id="IPR036388">
    <property type="entry name" value="WH-like_DNA-bd_sf"/>
</dbReference>
<feature type="domain" description="RNA polymerase sigma-70 region 2" evidence="8">
    <location>
        <begin position="44"/>
        <end position="108"/>
    </location>
</feature>
<dbReference type="InterPro" id="IPR014284">
    <property type="entry name" value="RNA_pol_sigma-70_dom"/>
</dbReference>
<dbReference type="InterPro" id="IPR000838">
    <property type="entry name" value="RNA_pol_sigma70_ECF_CS"/>
</dbReference>
<dbReference type="InterPro" id="IPR039425">
    <property type="entry name" value="RNA_pol_sigma-70-like"/>
</dbReference>
<evidence type="ECO:0000256" key="2">
    <source>
        <dbReference type="ARBA" id="ARBA00023015"/>
    </source>
</evidence>
<dbReference type="Proteomes" id="UP001596266">
    <property type="component" value="Unassembled WGS sequence"/>
</dbReference>
<comment type="caution">
    <text evidence="10">The sequence shown here is derived from an EMBL/GenBank/DDBJ whole genome shotgun (WGS) entry which is preliminary data.</text>
</comment>
<dbReference type="PANTHER" id="PTHR43133">
    <property type="entry name" value="RNA POLYMERASE ECF-TYPE SIGMA FACTO"/>
    <property type="match status" value="1"/>
</dbReference>
<keyword evidence="7" id="KW-0175">Coiled coil</keyword>
<evidence type="ECO:0000313" key="11">
    <source>
        <dbReference type="Proteomes" id="UP001596266"/>
    </source>
</evidence>
<dbReference type="InterPro" id="IPR013324">
    <property type="entry name" value="RNA_pol_sigma_r3/r4-like"/>
</dbReference>
<keyword evidence="3 6" id="KW-0731">Sigma factor</keyword>
<dbReference type="SUPFAM" id="SSF88659">
    <property type="entry name" value="Sigma3 and sigma4 domains of RNA polymerase sigma factors"/>
    <property type="match status" value="1"/>
</dbReference>